<dbReference type="Proteomes" id="UP000799291">
    <property type="component" value="Unassembled WGS sequence"/>
</dbReference>
<dbReference type="PANTHER" id="PTHR10039:SF16">
    <property type="entry name" value="GPI INOSITOL-DEACYLASE"/>
    <property type="match status" value="1"/>
</dbReference>
<organism evidence="4 5">
    <name type="scientific">Lentithecium fluviatile CBS 122367</name>
    <dbReference type="NCBI Taxonomy" id="1168545"/>
    <lineage>
        <taxon>Eukaryota</taxon>
        <taxon>Fungi</taxon>
        <taxon>Dikarya</taxon>
        <taxon>Ascomycota</taxon>
        <taxon>Pezizomycotina</taxon>
        <taxon>Dothideomycetes</taxon>
        <taxon>Pleosporomycetidae</taxon>
        <taxon>Pleosporales</taxon>
        <taxon>Massarineae</taxon>
        <taxon>Lentitheciaceae</taxon>
        <taxon>Lentithecium</taxon>
    </lineage>
</organism>
<dbReference type="Pfam" id="PF24883">
    <property type="entry name" value="NPHP3_N"/>
    <property type="match status" value="1"/>
</dbReference>
<reference evidence="4" key="1">
    <citation type="journal article" date="2020" name="Stud. Mycol.">
        <title>101 Dothideomycetes genomes: a test case for predicting lifestyles and emergence of pathogens.</title>
        <authorList>
            <person name="Haridas S."/>
            <person name="Albert R."/>
            <person name="Binder M."/>
            <person name="Bloem J."/>
            <person name="Labutti K."/>
            <person name="Salamov A."/>
            <person name="Andreopoulos B."/>
            <person name="Baker S."/>
            <person name="Barry K."/>
            <person name="Bills G."/>
            <person name="Bluhm B."/>
            <person name="Cannon C."/>
            <person name="Castanera R."/>
            <person name="Culley D."/>
            <person name="Daum C."/>
            <person name="Ezra D."/>
            <person name="Gonzalez J."/>
            <person name="Henrissat B."/>
            <person name="Kuo A."/>
            <person name="Liang C."/>
            <person name="Lipzen A."/>
            <person name="Lutzoni F."/>
            <person name="Magnuson J."/>
            <person name="Mondo S."/>
            <person name="Nolan M."/>
            <person name="Ohm R."/>
            <person name="Pangilinan J."/>
            <person name="Park H.-J."/>
            <person name="Ramirez L."/>
            <person name="Alfaro M."/>
            <person name="Sun H."/>
            <person name="Tritt A."/>
            <person name="Yoshinaga Y."/>
            <person name="Zwiers L.-H."/>
            <person name="Turgeon B."/>
            <person name="Goodwin S."/>
            <person name="Spatafora J."/>
            <person name="Crous P."/>
            <person name="Grigoriev I."/>
        </authorList>
    </citation>
    <scope>NUCLEOTIDE SEQUENCE</scope>
    <source>
        <strain evidence="4">CBS 122367</strain>
    </source>
</reference>
<dbReference type="InterPro" id="IPR027417">
    <property type="entry name" value="P-loop_NTPase"/>
</dbReference>
<dbReference type="Gene3D" id="3.40.50.300">
    <property type="entry name" value="P-loop containing nucleotide triphosphate hydrolases"/>
    <property type="match status" value="1"/>
</dbReference>
<keyword evidence="1" id="KW-0677">Repeat</keyword>
<evidence type="ECO:0000259" key="2">
    <source>
        <dbReference type="Pfam" id="PF22939"/>
    </source>
</evidence>
<feature type="non-terminal residue" evidence="4">
    <location>
        <position position="342"/>
    </location>
</feature>
<sequence>GSGAWLFTDPSFKQWEETIGRTLWCSGMPGAGKSFLCSRVVEYLNDKYPSAKVPVIYAFLSYKDAAKQTQSAILRSILAQLVRQSNRVPVYFESPDARGTLPPLDGLWSIVCGFIASFERVFIVLDALDEYASGPSGFLNDFQKIFDMPMASLFVTSRSTFVNQAALGNFAELEIRARDVEIRDYVLQRLSHSRMNKVLRQADLRDEVVNTVVQRSDGMFLHAHLLLEKVLSQPTLKSVRRALSADQSLHSLYDSAMEKITTSSGDWSRCAMEALAWLAFALGPLTVRQLLEAIGIQLTSDDLDADEVPFIEGVSQACAGLIVLNQSRQQVSLLHYSLNEYL</sequence>
<gene>
    <name evidence="4" type="ORF">K458DRAFT_277928</name>
</gene>
<dbReference type="InterPro" id="IPR056884">
    <property type="entry name" value="NPHP3-like_N"/>
</dbReference>
<dbReference type="PANTHER" id="PTHR10039">
    <property type="entry name" value="AMELOGENIN"/>
    <property type="match status" value="1"/>
</dbReference>
<dbReference type="AlphaFoldDB" id="A0A6G1IDZ3"/>
<evidence type="ECO:0000313" key="4">
    <source>
        <dbReference type="EMBL" id="KAF2676191.1"/>
    </source>
</evidence>
<dbReference type="OrthoDB" id="4772757at2759"/>
<evidence type="ECO:0000259" key="3">
    <source>
        <dbReference type="Pfam" id="PF24883"/>
    </source>
</evidence>
<feature type="domain" description="Nephrocystin 3-like N-terminal" evidence="3">
    <location>
        <begin position="1"/>
        <end position="158"/>
    </location>
</feature>
<protein>
    <submittedName>
        <fullName evidence="4">Uncharacterized protein</fullName>
    </submittedName>
</protein>
<dbReference type="Pfam" id="PF22939">
    <property type="entry name" value="WHD_GPIID"/>
    <property type="match status" value="1"/>
</dbReference>
<dbReference type="EMBL" id="MU005638">
    <property type="protein sequence ID" value="KAF2676191.1"/>
    <property type="molecule type" value="Genomic_DNA"/>
</dbReference>
<feature type="domain" description="GPI inositol-deacylase winged helix" evidence="2">
    <location>
        <begin position="268"/>
        <end position="342"/>
    </location>
</feature>
<accession>A0A6G1IDZ3</accession>
<feature type="non-terminal residue" evidence="4">
    <location>
        <position position="1"/>
    </location>
</feature>
<dbReference type="SUPFAM" id="SSF52540">
    <property type="entry name" value="P-loop containing nucleoside triphosphate hydrolases"/>
    <property type="match status" value="1"/>
</dbReference>
<evidence type="ECO:0000256" key="1">
    <source>
        <dbReference type="ARBA" id="ARBA00022737"/>
    </source>
</evidence>
<dbReference type="InterPro" id="IPR054471">
    <property type="entry name" value="GPIID_WHD"/>
</dbReference>
<evidence type="ECO:0000313" key="5">
    <source>
        <dbReference type="Proteomes" id="UP000799291"/>
    </source>
</evidence>
<keyword evidence="5" id="KW-1185">Reference proteome</keyword>
<proteinExistence type="predicted"/>
<name>A0A6G1IDZ3_9PLEO</name>